<evidence type="ECO:0000313" key="2">
    <source>
        <dbReference type="EMBL" id="SHE75422.1"/>
    </source>
</evidence>
<evidence type="ECO:0000256" key="1">
    <source>
        <dbReference type="SAM" id="Phobius"/>
    </source>
</evidence>
<keyword evidence="1" id="KW-0812">Transmembrane</keyword>
<gene>
    <name evidence="2" type="ORF">SAMN02745158_01457</name>
</gene>
<dbReference type="Proteomes" id="UP000184245">
    <property type="component" value="Unassembled WGS sequence"/>
</dbReference>
<name>A0A1M4W386_9CLOT</name>
<feature type="transmembrane region" description="Helical" evidence="1">
    <location>
        <begin position="169"/>
        <end position="188"/>
    </location>
</feature>
<proteinExistence type="predicted"/>
<keyword evidence="1" id="KW-0472">Membrane</keyword>
<dbReference type="STRING" id="1122155.SAMN02745158_01457"/>
<feature type="transmembrane region" description="Helical" evidence="1">
    <location>
        <begin position="135"/>
        <end position="157"/>
    </location>
</feature>
<feature type="transmembrane region" description="Helical" evidence="1">
    <location>
        <begin position="195"/>
        <end position="214"/>
    </location>
</feature>
<dbReference type="EMBL" id="FQVI01000005">
    <property type="protein sequence ID" value="SHE75422.1"/>
    <property type="molecule type" value="Genomic_DNA"/>
</dbReference>
<keyword evidence="3" id="KW-1185">Reference proteome</keyword>
<organism evidence="2 3">
    <name type="scientific">Lactonifactor longoviformis DSM 17459</name>
    <dbReference type="NCBI Taxonomy" id="1122155"/>
    <lineage>
        <taxon>Bacteria</taxon>
        <taxon>Bacillati</taxon>
        <taxon>Bacillota</taxon>
        <taxon>Clostridia</taxon>
        <taxon>Eubacteriales</taxon>
        <taxon>Clostridiaceae</taxon>
        <taxon>Lactonifactor</taxon>
    </lineage>
</organism>
<feature type="transmembrane region" description="Helical" evidence="1">
    <location>
        <begin position="220"/>
        <end position="241"/>
    </location>
</feature>
<accession>A0A1M4W386</accession>
<feature type="transmembrane region" description="Helical" evidence="1">
    <location>
        <begin position="88"/>
        <end position="114"/>
    </location>
</feature>
<sequence>MKKLLKQTLRSALQNCEKHPDNREALTRILPLAKQEYRARAQRQSIPFGGFLVRQIRFLGKRVWFSQALLLLLLCLLVNTGYNIRSGITSLTFVPFLLGCCSVLLLTAAVPMLYRSVRFQMLETEAAARFSVSRLLLARLCIIGSGDLVMLTALLLFAIQKSGLSAGGILLYLLVPFLLTASGYLTILAHMAYRLFPYLGSTLSACLLAGLYYLKKWQPAFYGHTFTPGWGMICLILLLFCMRQVKTISRRDRFMEGQFHLG</sequence>
<dbReference type="AlphaFoldDB" id="A0A1M4W386"/>
<evidence type="ECO:0000313" key="3">
    <source>
        <dbReference type="Proteomes" id="UP000184245"/>
    </source>
</evidence>
<keyword evidence="1" id="KW-1133">Transmembrane helix</keyword>
<feature type="transmembrane region" description="Helical" evidence="1">
    <location>
        <begin position="63"/>
        <end position="82"/>
    </location>
</feature>
<dbReference type="RefSeq" id="WP_072850402.1">
    <property type="nucleotide sequence ID" value="NZ_FQVI01000005.1"/>
</dbReference>
<protein>
    <recommendedName>
        <fullName evidence="4">ABC-2 family transporter protein</fullName>
    </recommendedName>
</protein>
<reference evidence="2 3" key="1">
    <citation type="submission" date="2016-11" db="EMBL/GenBank/DDBJ databases">
        <authorList>
            <person name="Jaros S."/>
            <person name="Januszkiewicz K."/>
            <person name="Wedrychowicz H."/>
        </authorList>
    </citation>
    <scope>NUCLEOTIDE SEQUENCE [LARGE SCALE GENOMIC DNA]</scope>
    <source>
        <strain evidence="2 3">DSM 17459</strain>
    </source>
</reference>
<dbReference type="OrthoDB" id="2067169at2"/>
<evidence type="ECO:0008006" key="4">
    <source>
        <dbReference type="Google" id="ProtNLM"/>
    </source>
</evidence>